<dbReference type="PROSITE" id="PS51608">
    <property type="entry name" value="SAM_MT_UBIE"/>
    <property type="match status" value="1"/>
</dbReference>
<gene>
    <name evidence="4" type="ORF">SAMN06265182_0347</name>
</gene>
<dbReference type="EMBL" id="OBEI01000001">
    <property type="protein sequence ID" value="SNZ03307.1"/>
    <property type="molecule type" value="Genomic_DNA"/>
</dbReference>
<evidence type="ECO:0000313" key="5">
    <source>
        <dbReference type="Proteomes" id="UP000219036"/>
    </source>
</evidence>
<evidence type="ECO:0000256" key="2">
    <source>
        <dbReference type="ARBA" id="ARBA00022603"/>
    </source>
</evidence>
<keyword evidence="3 4" id="KW-0808">Transferase</keyword>
<accession>A0A285N3A4</accession>
<protein>
    <submittedName>
        <fullName evidence="4">Demethylmenaquinone methyltransferase</fullName>
    </submittedName>
</protein>
<dbReference type="Pfam" id="PF01209">
    <property type="entry name" value="Ubie_methyltran"/>
    <property type="match status" value="1"/>
</dbReference>
<dbReference type="PANTHER" id="PTHR44942:SF4">
    <property type="entry name" value="METHYLTRANSFERASE TYPE 11 DOMAIN-CONTAINING PROTEIN"/>
    <property type="match status" value="1"/>
</dbReference>
<dbReference type="Gene3D" id="3.40.50.150">
    <property type="entry name" value="Vaccinia Virus protein VP39"/>
    <property type="match status" value="1"/>
</dbReference>
<reference evidence="5" key="1">
    <citation type="submission" date="2017-09" db="EMBL/GenBank/DDBJ databases">
        <authorList>
            <person name="Varghese N."/>
            <person name="Submissions S."/>
        </authorList>
    </citation>
    <scope>NUCLEOTIDE SEQUENCE [LARGE SCALE GENOMIC DNA]</scope>
    <source>
        <strain evidence="5">DSM 15103</strain>
    </source>
</reference>
<evidence type="ECO:0000256" key="3">
    <source>
        <dbReference type="ARBA" id="ARBA00022679"/>
    </source>
</evidence>
<organism evidence="4 5">
    <name type="scientific">Persephonella hydrogeniphila</name>
    <dbReference type="NCBI Taxonomy" id="198703"/>
    <lineage>
        <taxon>Bacteria</taxon>
        <taxon>Pseudomonadati</taxon>
        <taxon>Aquificota</taxon>
        <taxon>Aquificia</taxon>
        <taxon>Aquificales</taxon>
        <taxon>Hydrogenothermaceae</taxon>
        <taxon>Persephonella</taxon>
    </lineage>
</organism>
<dbReference type="GO" id="GO:0032259">
    <property type="term" value="P:methylation"/>
    <property type="evidence" value="ECO:0007669"/>
    <property type="project" value="UniProtKB-KW"/>
</dbReference>
<evidence type="ECO:0000256" key="1">
    <source>
        <dbReference type="ARBA" id="ARBA00022428"/>
    </source>
</evidence>
<dbReference type="CDD" id="cd02440">
    <property type="entry name" value="AdoMet_MTases"/>
    <property type="match status" value="1"/>
</dbReference>
<evidence type="ECO:0000313" key="4">
    <source>
        <dbReference type="EMBL" id="SNZ03307.1"/>
    </source>
</evidence>
<dbReference type="NCBIfam" id="TIGR01934">
    <property type="entry name" value="MenG_MenH_UbiE"/>
    <property type="match status" value="1"/>
</dbReference>
<sequence>MKGLKRFKVIKTFDSIADRYILANHLLSFWQDICWRKTMFNLISQNLENRDIFVDVATGTGENFKYCHSDFRLKIGLDPARKMLEIAKRRFENVQFIEGMAETLPFKNETADLITVSFGVRNFEDRKKSFEEFNRVLRKGGILGILEFFPMENGTFINKAAAKYIYDILPYLGGVITGNFNAYKYLSKSIKNFILPNIMKLELENVGFNVIEVERLFPNVYIFIAKKVKSL</sequence>
<dbReference type="OrthoDB" id="9808140at2"/>
<dbReference type="SUPFAM" id="SSF53335">
    <property type="entry name" value="S-adenosyl-L-methionine-dependent methyltransferases"/>
    <property type="match status" value="1"/>
</dbReference>
<dbReference type="AlphaFoldDB" id="A0A285N3A4"/>
<dbReference type="InterPro" id="IPR004033">
    <property type="entry name" value="UbiE/COQ5_MeTrFase"/>
</dbReference>
<keyword evidence="1" id="KW-0474">Menaquinone biosynthesis</keyword>
<dbReference type="GO" id="GO:0008168">
    <property type="term" value="F:methyltransferase activity"/>
    <property type="evidence" value="ECO:0007669"/>
    <property type="project" value="UniProtKB-KW"/>
</dbReference>
<name>A0A285N3A4_9AQUI</name>
<keyword evidence="5" id="KW-1185">Reference proteome</keyword>
<dbReference type="InterPro" id="IPR029063">
    <property type="entry name" value="SAM-dependent_MTases_sf"/>
</dbReference>
<dbReference type="Proteomes" id="UP000219036">
    <property type="component" value="Unassembled WGS sequence"/>
</dbReference>
<keyword evidence="2 4" id="KW-0489">Methyltransferase</keyword>
<dbReference type="PANTHER" id="PTHR44942">
    <property type="entry name" value="METHYLTRANSF_11 DOMAIN-CONTAINING PROTEIN"/>
    <property type="match status" value="1"/>
</dbReference>
<dbReference type="GO" id="GO:0009234">
    <property type="term" value="P:menaquinone biosynthetic process"/>
    <property type="evidence" value="ECO:0007669"/>
    <property type="project" value="UniProtKB-KW"/>
</dbReference>
<proteinExistence type="predicted"/>
<dbReference type="InterPro" id="IPR051052">
    <property type="entry name" value="Diverse_substrate_MTase"/>
</dbReference>
<dbReference type="RefSeq" id="WP_096999537.1">
    <property type="nucleotide sequence ID" value="NZ_OBEI01000001.1"/>
</dbReference>